<dbReference type="EMBL" id="LGRX02029287">
    <property type="protein sequence ID" value="KAK3247034.1"/>
    <property type="molecule type" value="Genomic_DNA"/>
</dbReference>
<accession>A0AAE0C389</accession>
<reference evidence="1 2" key="1">
    <citation type="journal article" date="2015" name="Genome Biol. Evol.">
        <title>Comparative Genomics of a Bacterivorous Green Alga Reveals Evolutionary Causalities and Consequences of Phago-Mixotrophic Mode of Nutrition.</title>
        <authorList>
            <person name="Burns J.A."/>
            <person name="Paasch A."/>
            <person name="Narechania A."/>
            <person name="Kim E."/>
        </authorList>
    </citation>
    <scope>NUCLEOTIDE SEQUENCE [LARGE SCALE GENOMIC DNA]</scope>
    <source>
        <strain evidence="1 2">PLY_AMNH</strain>
    </source>
</reference>
<protein>
    <submittedName>
        <fullName evidence="1">Uncharacterized protein</fullName>
    </submittedName>
</protein>
<organism evidence="1 2">
    <name type="scientific">Cymbomonas tetramitiformis</name>
    <dbReference type="NCBI Taxonomy" id="36881"/>
    <lineage>
        <taxon>Eukaryota</taxon>
        <taxon>Viridiplantae</taxon>
        <taxon>Chlorophyta</taxon>
        <taxon>Pyramimonadophyceae</taxon>
        <taxon>Pyramimonadales</taxon>
        <taxon>Pyramimonadaceae</taxon>
        <taxon>Cymbomonas</taxon>
    </lineage>
</organism>
<comment type="caution">
    <text evidence="1">The sequence shown here is derived from an EMBL/GenBank/DDBJ whole genome shotgun (WGS) entry which is preliminary data.</text>
</comment>
<keyword evidence="2" id="KW-1185">Reference proteome</keyword>
<evidence type="ECO:0000313" key="1">
    <source>
        <dbReference type="EMBL" id="KAK3247034.1"/>
    </source>
</evidence>
<evidence type="ECO:0000313" key="2">
    <source>
        <dbReference type="Proteomes" id="UP001190700"/>
    </source>
</evidence>
<dbReference type="AlphaFoldDB" id="A0AAE0C389"/>
<gene>
    <name evidence="1" type="ORF">CYMTET_43458</name>
</gene>
<dbReference type="Proteomes" id="UP001190700">
    <property type="component" value="Unassembled WGS sequence"/>
</dbReference>
<name>A0AAE0C389_9CHLO</name>
<proteinExistence type="predicted"/>
<sequence length="124" mass="13940">MGGRIVESPHPVDSRRVHITRLRKGVYLRTRLDDSGIPASAIRVQDAAGGVCVFTAQRMVFWVDNITRDYWIFPYSDQDGLRSVFHLAADLFATPFDVNLKSTVFFTPYPEDTAFAAGLDAHSY</sequence>